<keyword evidence="3" id="KW-1185">Reference proteome</keyword>
<reference evidence="3" key="1">
    <citation type="journal article" date="2019" name="Int. J. Syst. Evol. Microbiol.">
        <title>The Global Catalogue of Microorganisms (GCM) 10K type strain sequencing project: providing services to taxonomists for standard genome sequencing and annotation.</title>
        <authorList>
            <consortium name="The Broad Institute Genomics Platform"/>
            <consortium name="The Broad Institute Genome Sequencing Center for Infectious Disease"/>
            <person name="Wu L."/>
            <person name="Ma J."/>
        </authorList>
    </citation>
    <scope>NUCLEOTIDE SEQUENCE [LARGE SCALE GENOMIC DNA]</scope>
    <source>
        <strain evidence="3">JCM 17759</strain>
    </source>
</reference>
<gene>
    <name evidence="2" type="ORF">GCM10023156_05390</name>
</gene>
<accession>A0ABP8M6Y8</accession>
<dbReference type="Pfam" id="PF02371">
    <property type="entry name" value="Transposase_20"/>
    <property type="match status" value="1"/>
</dbReference>
<protein>
    <recommendedName>
        <fullName evidence="1">Transposase IS116/IS110/IS902 C-terminal domain-containing protein</fullName>
    </recommendedName>
</protein>
<proteinExistence type="predicted"/>
<feature type="domain" description="Transposase IS116/IS110/IS902 C-terminal" evidence="1">
    <location>
        <begin position="2"/>
        <end position="55"/>
    </location>
</feature>
<dbReference type="RefSeq" id="WP_345319151.1">
    <property type="nucleotide sequence ID" value="NZ_BAABGA010000008.1"/>
</dbReference>
<evidence type="ECO:0000313" key="2">
    <source>
        <dbReference type="EMBL" id="GAA4445605.1"/>
    </source>
</evidence>
<dbReference type="InterPro" id="IPR003346">
    <property type="entry name" value="Transposase_20"/>
</dbReference>
<sequence>MNILQFVPGVGVVTTSTLLAELPELGMFNREEIAKLVGVTPLLDQTGKSDKRRKTRLQHFDLFHPTDELECCGMGFANH</sequence>
<organism evidence="2 3">
    <name type="scientific">Novipirellula rosea</name>
    <dbReference type="NCBI Taxonomy" id="1031540"/>
    <lineage>
        <taxon>Bacteria</taxon>
        <taxon>Pseudomonadati</taxon>
        <taxon>Planctomycetota</taxon>
        <taxon>Planctomycetia</taxon>
        <taxon>Pirellulales</taxon>
        <taxon>Pirellulaceae</taxon>
        <taxon>Novipirellula</taxon>
    </lineage>
</organism>
<name>A0ABP8M6Y8_9BACT</name>
<dbReference type="EMBL" id="BAABGA010000008">
    <property type="protein sequence ID" value="GAA4445605.1"/>
    <property type="molecule type" value="Genomic_DNA"/>
</dbReference>
<evidence type="ECO:0000259" key="1">
    <source>
        <dbReference type="Pfam" id="PF02371"/>
    </source>
</evidence>
<comment type="caution">
    <text evidence="2">The sequence shown here is derived from an EMBL/GenBank/DDBJ whole genome shotgun (WGS) entry which is preliminary data.</text>
</comment>
<evidence type="ECO:0000313" key="3">
    <source>
        <dbReference type="Proteomes" id="UP001500840"/>
    </source>
</evidence>
<dbReference type="Proteomes" id="UP001500840">
    <property type="component" value="Unassembled WGS sequence"/>
</dbReference>